<dbReference type="OrthoDB" id="73846at2759"/>
<dbReference type="InterPro" id="IPR050838">
    <property type="entry name" value="Ketopantoate_reductase"/>
</dbReference>
<comment type="similarity">
    <text evidence="1">Belongs to the ketopantoate reductase family.</text>
</comment>
<dbReference type="InterPro" id="IPR013332">
    <property type="entry name" value="KPR_N"/>
</dbReference>
<comment type="caution">
    <text evidence="6">The sequence shown here is derived from an EMBL/GenBank/DDBJ whole genome shotgun (WGS) entry which is preliminary data.</text>
</comment>
<dbReference type="GO" id="GO:0050661">
    <property type="term" value="F:NADP binding"/>
    <property type="evidence" value="ECO:0007669"/>
    <property type="project" value="TreeGrafter"/>
</dbReference>
<dbReference type="EMBL" id="VRMN01000002">
    <property type="protein sequence ID" value="KAA8496785.1"/>
    <property type="molecule type" value="Genomic_DNA"/>
</dbReference>
<name>A0A5J4Z044_PORPP</name>
<dbReference type="AlphaFoldDB" id="A0A5J4Z044"/>
<evidence type="ECO:0000313" key="6">
    <source>
        <dbReference type="EMBL" id="KAA8496785.1"/>
    </source>
</evidence>
<sequence>MRVAVIGGGAIGLLFAARLVHCSFPGRLVVVTSKVREQQGGAHARAVNVYPRGRDAQQAWGVGSEALSVSLDCVETAQQAVDCLGGHADIALVALKSHAIGLPVNQQRIRDVLGPAPGHGVAVSLANGLGNLEALWSSVGMERSVVGVTYHGSHLDLNIVDNRFDVFHNGVGQTYLGATSFKQRKVLTEFANLFENDQGQRGLFGISVIDHGAAMDQVWKKFLVNCSLNPIASLFRLTNGEYKADEQAAKLRTAVLHEALALQNAMTPQNPFKFADIESLVLDVAERTGPNCNSMLQDLKAGKKTEIQALNGWVVKKSAELGLSHAACNHALTTLIENLEA</sequence>
<evidence type="ECO:0000259" key="5">
    <source>
        <dbReference type="Pfam" id="PF08546"/>
    </source>
</evidence>
<dbReference type="Proteomes" id="UP000324585">
    <property type="component" value="Unassembled WGS sequence"/>
</dbReference>
<keyword evidence="7" id="KW-1185">Reference proteome</keyword>
<dbReference type="InterPro" id="IPR013328">
    <property type="entry name" value="6PGD_dom2"/>
</dbReference>
<feature type="domain" description="Ketopantoate reductase N-terminal" evidence="4">
    <location>
        <begin position="3"/>
        <end position="178"/>
    </location>
</feature>
<keyword evidence="2" id="KW-0521">NADP</keyword>
<evidence type="ECO:0000256" key="2">
    <source>
        <dbReference type="ARBA" id="ARBA00022857"/>
    </source>
</evidence>
<protein>
    <submittedName>
        <fullName evidence="6">Putative 2-dehydropantoate 2-reductase</fullName>
    </submittedName>
</protein>
<keyword evidence="3" id="KW-0560">Oxidoreductase</keyword>
<dbReference type="PANTHER" id="PTHR43765:SF2">
    <property type="entry name" value="2-DEHYDROPANTOATE 2-REDUCTASE"/>
    <property type="match status" value="1"/>
</dbReference>
<dbReference type="Gene3D" id="3.40.50.720">
    <property type="entry name" value="NAD(P)-binding Rossmann-like Domain"/>
    <property type="match status" value="1"/>
</dbReference>
<dbReference type="GO" id="GO:0005737">
    <property type="term" value="C:cytoplasm"/>
    <property type="evidence" value="ECO:0007669"/>
    <property type="project" value="TreeGrafter"/>
</dbReference>
<evidence type="ECO:0000256" key="1">
    <source>
        <dbReference type="ARBA" id="ARBA00007870"/>
    </source>
</evidence>
<dbReference type="OMA" id="NANIQFL"/>
<dbReference type="Gene3D" id="1.10.1040.10">
    <property type="entry name" value="N-(1-d-carboxylethyl)-l-norvaline Dehydrogenase, domain 2"/>
    <property type="match status" value="1"/>
</dbReference>
<dbReference type="SUPFAM" id="SSF48179">
    <property type="entry name" value="6-phosphogluconate dehydrogenase C-terminal domain-like"/>
    <property type="match status" value="1"/>
</dbReference>
<feature type="domain" description="Ketopantoate reductase C-terminal" evidence="5">
    <location>
        <begin position="215"/>
        <end position="339"/>
    </location>
</feature>
<dbReference type="GO" id="GO:0008677">
    <property type="term" value="F:2-dehydropantoate 2-reductase activity"/>
    <property type="evidence" value="ECO:0007669"/>
    <property type="project" value="TreeGrafter"/>
</dbReference>
<dbReference type="InterPro" id="IPR013752">
    <property type="entry name" value="KPA_reductase"/>
</dbReference>
<evidence type="ECO:0000313" key="7">
    <source>
        <dbReference type="Proteomes" id="UP000324585"/>
    </source>
</evidence>
<accession>A0A5J4Z044</accession>
<evidence type="ECO:0000259" key="4">
    <source>
        <dbReference type="Pfam" id="PF02558"/>
    </source>
</evidence>
<organism evidence="6 7">
    <name type="scientific">Porphyridium purpureum</name>
    <name type="common">Red alga</name>
    <name type="synonym">Porphyridium cruentum</name>
    <dbReference type="NCBI Taxonomy" id="35688"/>
    <lineage>
        <taxon>Eukaryota</taxon>
        <taxon>Rhodophyta</taxon>
        <taxon>Bangiophyceae</taxon>
        <taxon>Porphyridiales</taxon>
        <taxon>Porphyridiaceae</taxon>
        <taxon>Porphyridium</taxon>
    </lineage>
</organism>
<dbReference type="Pfam" id="PF08546">
    <property type="entry name" value="ApbA_C"/>
    <property type="match status" value="1"/>
</dbReference>
<gene>
    <name evidence="6" type="ORF">FVE85_0514</name>
</gene>
<dbReference type="InterPro" id="IPR008927">
    <property type="entry name" value="6-PGluconate_DH-like_C_sf"/>
</dbReference>
<reference evidence="7" key="1">
    <citation type="journal article" date="2019" name="Nat. Commun.">
        <title>Expansion of phycobilisome linker gene families in mesophilic red algae.</title>
        <authorList>
            <person name="Lee J."/>
            <person name="Kim D."/>
            <person name="Bhattacharya D."/>
            <person name="Yoon H.S."/>
        </authorList>
    </citation>
    <scope>NUCLEOTIDE SEQUENCE [LARGE SCALE GENOMIC DNA]</scope>
    <source>
        <strain evidence="7">CCMP 1328</strain>
    </source>
</reference>
<proteinExistence type="inferred from homology"/>
<dbReference type="PANTHER" id="PTHR43765">
    <property type="entry name" value="2-DEHYDROPANTOATE 2-REDUCTASE-RELATED"/>
    <property type="match status" value="1"/>
</dbReference>
<evidence type="ECO:0000256" key="3">
    <source>
        <dbReference type="ARBA" id="ARBA00023002"/>
    </source>
</evidence>
<dbReference type="Pfam" id="PF02558">
    <property type="entry name" value="ApbA"/>
    <property type="match status" value="1"/>
</dbReference>